<organism evidence="2 3">
    <name type="scientific">Coffea arabica</name>
    <name type="common">Arabian coffee</name>
    <dbReference type="NCBI Taxonomy" id="13443"/>
    <lineage>
        <taxon>Eukaryota</taxon>
        <taxon>Viridiplantae</taxon>
        <taxon>Streptophyta</taxon>
        <taxon>Embryophyta</taxon>
        <taxon>Tracheophyta</taxon>
        <taxon>Spermatophyta</taxon>
        <taxon>Magnoliopsida</taxon>
        <taxon>eudicotyledons</taxon>
        <taxon>Gunneridae</taxon>
        <taxon>Pentapetalae</taxon>
        <taxon>asterids</taxon>
        <taxon>lamiids</taxon>
        <taxon>Gentianales</taxon>
        <taxon>Rubiaceae</taxon>
        <taxon>Ixoroideae</taxon>
        <taxon>Gardenieae complex</taxon>
        <taxon>Bertiereae - Coffeeae clade</taxon>
        <taxon>Coffeeae</taxon>
        <taxon>Coffea</taxon>
    </lineage>
</organism>
<dbReference type="Proteomes" id="UP001652660">
    <property type="component" value="Chromosome 11e"/>
</dbReference>
<sequence length="464" mass="52132">MMGVIKGEFEVTIRKNEVVPPAMPMQEYRLLQSNLDLLLPPVNPSSIFFYKKPLDEKFTFDCMVGILKTALAQTLVHYYPLAGEMVQNEAGEPEVLCNNRGVDFIEAFADVQLKDLNFHNPDESIGGKLVPARTRGMMAVQVTGLKCGGLVVAYTVDHRLTDAYSSQMLVLSWIEHAQAKPLSRIPSFQRSLLLPRHPGHYDSSIEKVYLPISKLQLEANYHDDQGDISRVYYVEAKQISELQSLANNPKNTGIGGKRTKLESFSAYLWKILASSVDKSHEKICRIGIIVDGRSRLANGDETKAELMEAYYGNVLSIPFGEKKIEELKKKPLSWIADEVHDFINGATNKEHFLGVIDWVEAHRPEPALARMYATRVTEEGPAVVISSGLRFPVTEMDFAWGVPAILSYYFPWGAQAGYVVPMPSPIGNGDWIVYIHMLKDQLHFIESEAPHIFKPLTSTYLNLM</sequence>
<dbReference type="Pfam" id="PF02458">
    <property type="entry name" value="Transferase"/>
    <property type="match status" value="1"/>
</dbReference>
<dbReference type="GeneID" id="113717643"/>
<dbReference type="PANTHER" id="PTHR31642">
    <property type="entry name" value="TRICHOTHECENE 3-O-ACETYLTRANSFERASE"/>
    <property type="match status" value="1"/>
</dbReference>
<reference evidence="3" key="2">
    <citation type="submission" date="2025-08" db="UniProtKB">
        <authorList>
            <consortium name="RefSeq"/>
        </authorList>
    </citation>
    <scope>IDENTIFICATION</scope>
    <source>
        <tissue evidence="3">Leaves</tissue>
    </source>
</reference>
<keyword evidence="2" id="KW-1185">Reference proteome</keyword>
<name>A0A6P6V691_COFAR</name>
<dbReference type="AlphaFoldDB" id="A0A6P6V691"/>
<evidence type="ECO:0000256" key="1">
    <source>
        <dbReference type="ARBA" id="ARBA00009861"/>
    </source>
</evidence>
<protein>
    <submittedName>
        <fullName evidence="3">Coniferyl alcohol acyltransferase</fullName>
    </submittedName>
</protein>
<comment type="similarity">
    <text evidence="1">Belongs to the plant acyltransferase family.</text>
</comment>
<keyword evidence="3" id="KW-0808">Transferase</keyword>
<accession>A0A6P6V691</accession>
<dbReference type="InterPro" id="IPR023213">
    <property type="entry name" value="CAT-like_dom_sf"/>
</dbReference>
<evidence type="ECO:0000313" key="2">
    <source>
        <dbReference type="Proteomes" id="UP001652660"/>
    </source>
</evidence>
<reference evidence="2" key="1">
    <citation type="journal article" date="2025" name="Foods">
        <title>Unveiling the Microbial Signatures of Arabica Coffee Cherries: Insights into Ripeness Specific Diversity, Functional Traits, and Implications for Quality and Safety.</title>
        <authorList>
            <consortium name="RefSeq"/>
            <person name="Tenea G.N."/>
            <person name="Cifuentes V."/>
            <person name="Reyes P."/>
            <person name="Cevallos-Vallejos M."/>
        </authorList>
    </citation>
    <scope>NUCLEOTIDE SEQUENCE [LARGE SCALE GENOMIC DNA]</scope>
</reference>
<keyword evidence="3" id="KW-0012">Acyltransferase</keyword>
<evidence type="ECO:0000313" key="3">
    <source>
        <dbReference type="RefSeq" id="XP_027098216.2"/>
    </source>
</evidence>
<proteinExistence type="inferred from homology"/>
<gene>
    <name evidence="3" type="primary">LOC113717643</name>
</gene>
<dbReference type="GO" id="GO:0016747">
    <property type="term" value="F:acyltransferase activity, transferring groups other than amino-acyl groups"/>
    <property type="evidence" value="ECO:0007669"/>
    <property type="project" value="TreeGrafter"/>
</dbReference>
<dbReference type="OrthoDB" id="1862401at2759"/>
<dbReference type="InterPro" id="IPR050317">
    <property type="entry name" value="Plant_Fungal_Acyltransferase"/>
</dbReference>
<dbReference type="PANTHER" id="PTHR31642:SF266">
    <property type="entry name" value="HXXXD-TYPE ACYL-TRANSFERASE FAMILY PROTEIN"/>
    <property type="match status" value="1"/>
</dbReference>
<dbReference type="Gene3D" id="3.30.559.10">
    <property type="entry name" value="Chloramphenicol acetyltransferase-like domain"/>
    <property type="match status" value="2"/>
</dbReference>
<dbReference type="RefSeq" id="XP_027098216.2">
    <property type="nucleotide sequence ID" value="XM_027242415.2"/>
</dbReference>